<dbReference type="Proteomes" id="UP000694863">
    <property type="component" value="Unplaced"/>
</dbReference>
<dbReference type="InterPro" id="IPR016186">
    <property type="entry name" value="C-type_lectin-like/link_sf"/>
</dbReference>
<dbReference type="PROSITE" id="PS50041">
    <property type="entry name" value="C_TYPE_LECTIN_2"/>
    <property type="match status" value="1"/>
</dbReference>
<gene>
    <name evidence="5" type="primary">KLRG2</name>
</gene>
<dbReference type="SUPFAM" id="SSF56436">
    <property type="entry name" value="C-type lectin-like"/>
    <property type="match status" value="1"/>
</dbReference>
<dbReference type="InterPro" id="IPR043318">
    <property type="entry name" value="KLRG2"/>
</dbReference>
<dbReference type="RefSeq" id="XP_030741128.1">
    <property type="nucleotide sequence ID" value="XM_030885268.2"/>
</dbReference>
<evidence type="ECO:0000256" key="2">
    <source>
        <dbReference type="SAM" id="Phobius"/>
    </source>
</evidence>
<feature type="domain" description="C-type lectin" evidence="3">
    <location>
        <begin position="157"/>
        <end position="265"/>
    </location>
</feature>
<evidence type="ECO:0000256" key="1">
    <source>
        <dbReference type="SAM" id="MobiDB-lite"/>
    </source>
</evidence>
<dbReference type="Gene3D" id="3.10.100.10">
    <property type="entry name" value="Mannose-Binding Protein A, subunit A"/>
    <property type="match status" value="1"/>
</dbReference>
<protein>
    <submittedName>
        <fullName evidence="5">Killer cell lectin-like receptor subfamily G member 2</fullName>
    </submittedName>
</protein>
<name>A0ABM1VJJ0_ECHTE</name>
<keyword evidence="2" id="KW-1133">Transmembrane helix</keyword>
<sequence>WAPVELQVDVRVTPVGVQGGRSPSPSPSPSTRFLTVPVPESPASVRRAVPPFPALAAPPSPLAGPADRPPASPLGRCRCCRDQYPDKKEEAALLPRADGTELPRAIALLGLPMYMKSLRWALAIMAILLAVSVVTIIVLIAGAGTRCRLCPEGWMWAEDQCLYLSMETRAWEAGQAFCSAQHATLPLLNHTQSILTRHYMALHSWVGAWHSHRGWHWINRVPMLPQISSPPLPRPWEDKELRCGALEEGKLVALNCTTPRPWVCVRAPK</sequence>
<keyword evidence="2" id="KW-0472">Membrane</keyword>
<accession>A0ABM1VJJ0</accession>
<dbReference type="InterPro" id="IPR001304">
    <property type="entry name" value="C-type_lectin-like"/>
</dbReference>
<dbReference type="SMART" id="SM00034">
    <property type="entry name" value="CLECT"/>
    <property type="match status" value="1"/>
</dbReference>
<dbReference type="InterPro" id="IPR016187">
    <property type="entry name" value="CTDL_fold"/>
</dbReference>
<feature type="region of interest" description="Disordered" evidence="1">
    <location>
        <begin position="1"/>
        <end position="37"/>
    </location>
</feature>
<evidence type="ECO:0000313" key="5">
    <source>
        <dbReference type="RefSeq" id="XP_030741128.1"/>
    </source>
</evidence>
<keyword evidence="4" id="KW-1185">Reference proteome</keyword>
<feature type="non-terminal residue" evidence="5">
    <location>
        <position position="1"/>
    </location>
</feature>
<dbReference type="PANTHER" id="PTHR47606:SF1">
    <property type="entry name" value="KILLER CELL LECTIN-LIKE RECEPTOR SUBFAMILY G MEMBER 2"/>
    <property type="match status" value="1"/>
</dbReference>
<evidence type="ECO:0000259" key="3">
    <source>
        <dbReference type="PROSITE" id="PS50041"/>
    </source>
</evidence>
<keyword evidence="2" id="KW-0812">Transmembrane</keyword>
<feature type="transmembrane region" description="Helical" evidence="2">
    <location>
        <begin position="120"/>
        <end position="141"/>
    </location>
</feature>
<proteinExistence type="predicted"/>
<organism evidence="4 5">
    <name type="scientific">Echinops telfairi</name>
    <name type="common">Lesser hedgehog tenrec</name>
    <dbReference type="NCBI Taxonomy" id="9371"/>
    <lineage>
        <taxon>Eukaryota</taxon>
        <taxon>Metazoa</taxon>
        <taxon>Chordata</taxon>
        <taxon>Craniata</taxon>
        <taxon>Vertebrata</taxon>
        <taxon>Euteleostomi</taxon>
        <taxon>Mammalia</taxon>
        <taxon>Eutheria</taxon>
        <taxon>Afrotheria</taxon>
        <taxon>Tenrecidae</taxon>
        <taxon>Tenrecinae</taxon>
        <taxon>Echinops</taxon>
    </lineage>
</organism>
<evidence type="ECO:0000313" key="4">
    <source>
        <dbReference type="Proteomes" id="UP000694863"/>
    </source>
</evidence>
<dbReference type="Pfam" id="PF00059">
    <property type="entry name" value="Lectin_C"/>
    <property type="match status" value="1"/>
</dbReference>
<dbReference type="GeneID" id="101661765"/>
<dbReference type="PANTHER" id="PTHR47606">
    <property type="entry name" value="KILLER CELL LECTIN-LIKE RECEPTOR SUBFAMILY G MEMBER 2"/>
    <property type="match status" value="1"/>
</dbReference>
<reference evidence="5" key="1">
    <citation type="submission" date="2025-08" db="UniProtKB">
        <authorList>
            <consortium name="RefSeq"/>
        </authorList>
    </citation>
    <scope>IDENTIFICATION</scope>
</reference>